<evidence type="ECO:0000256" key="2">
    <source>
        <dbReference type="ARBA" id="ARBA00009046"/>
    </source>
</evidence>
<keyword evidence="6" id="KW-0347">Helicase</keyword>
<comment type="similarity">
    <text evidence="9">Belongs to the DEAD box helicase family.</text>
</comment>
<dbReference type="PROSITE" id="PS51643">
    <property type="entry name" value="HD_CAS3"/>
    <property type="match status" value="1"/>
</dbReference>
<comment type="similarity">
    <text evidence="1">In the N-terminal section; belongs to the CRISPR-associated nuclease Cas3-HD family.</text>
</comment>
<dbReference type="GO" id="GO:0051607">
    <property type="term" value="P:defense response to virus"/>
    <property type="evidence" value="ECO:0007669"/>
    <property type="project" value="UniProtKB-KW"/>
</dbReference>
<dbReference type="Pfam" id="PF00270">
    <property type="entry name" value="DEAD"/>
    <property type="match status" value="1"/>
</dbReference>
<dbReference type="InterPro" id="IPR038257">
    <property type="entry name" value="CRISPR-assoc_Cas3_HD_sf"/>
</dbReference>
<name>A0A2W5Z2L5_9BACT</name>
<proteinExistence type="inferred from homology"/>
<dbReference type="SUPFAM" id="SSF52540">
    <property type="entry name" value="P-loop containing nucleoside triphosphate hydrolases"/>
    <property type="match status" value="1"/>
</dbReference>
<keyword evidence="13" id="KW-0255">Endonuclease</keyword>
<evidence type="ECO:0000256" key="9">
    <source>
        <dbReference type="ARBA" id="ARBA00038437"/>
    </source>
</evidence>
<evidence type="ECO:0000313" key="14">
    <source>
        <dbReference type="Proteomes" id="UP000248724"/>
    </source>
</evidence>
<comment type="caution">
    <text evidence="13">The sequence shown here is derived from an EMBL/GenBank/DDBJ whole genome shotgun (WGS) entry which is preliminary data.</text>
</comment>
<dbReference type="PROSITE" id="PS51194">
    <property type="entry name" value="HELICASE_CTER"/>
    <property type="match status" value="1"/>
</dbReference>
<dbReference type="EMBL" id="QHBU01000259">
    <property type="protein sequence ID" value="PZR78377.1"/>
    <property type="molecule type" value="Genomic_DNA"/>
</dbReference>
<comment type="similarity">
    <text evidence="2">In the central section; belongs to the CRISPR-associated helicase Cas3 family.</text>
</comment>
<evidence type="ECO:0000256" key="8">
    <source>
        <dbReference type="ARBA" id="ARBA00023118"/>
    </source>
</evidence>
<evidence type="ECO:0000256" key="6">
    <source>
        <dbReference type="ARBA" id="ARBA00022806"/>
    </source>
</evidence>
<evidence type="ECO:0000256" key="10">
    <source>
        <dbReference type="SAM" id="MobiDB-lite"/>
    </source>
</evidence>
<dbReference type="GO" id="GO:0016787">
    <property type="term" value="F:hydrolase activity"/>
    <property type="evidence" value="ECO:0007669"/>
    <property type="project" value="UniProtKB-KW"/>
</dbReference>
<dbReference type="InterPro" id="IPR050079">
    <property type="entry name" value="DEAD_box_RNA_helicase"/>
</dbReference>
<feature type="domain" description="Helicase C-terminal" evidence="11">
    <location>
        <begin position="253"/>
        <end position="418"/>
    </location>
</feature>
<dbReference type="PANTHER" id="PTHR47959">
    <property type="entry name" value="ATP-DEPENDENT RNA HELICASE RHLE-RELATED"/>
    <property type="match status" value="1"/>
</dbReference>
<evidence type="ECO:0000256" key="5">
    <source>
        <dbReference type="ARBA" id="ARBA00022801"/>
    </source>
</evidence>
<dbReference type="InterPro" id="IPR001650">
    <property type="entry name" value="Helicase_C-like"/>
</dbReference>
<dbReference type="GO" id="GO:0005524">
    <property type="term" value="F:ATP binding"/>
    <property type="evidence" value="ECO:0007669"/>
    <property type="project" value="UniProtKB-KW"/>
</dbReference>
<dbReference type="Pfam" id="PF18019">
    <property type="entry name" value="Cas3_HD"/>
    <property type="match status" value="1"/>
</dbReference>
<feature type="domain" description="HD Cas3-type" evidence="12">
    <location>
        <begin position="569"/>
        <end position="792"/>
    </location>
</feature>
<evidence type="ECO:0000259" key="11">
    <source>
        <dbReference type="PROSITE" id="PS51194"/>
    </source>
</evidence>
<dbReference type="InterPro" id="IPR006483">
    <property type="entry name" value="CRISPR-assoc_Cas3_HD"/>
</dbReference>
<dbReference type="GO" id="GO:0003676">
    <property type="term" value="F:nucleic acid binding"/>
    <property type="evidence" value="ECO:0007669"/>
    <property type="project" value="InterPro"/>
</dbReference>
<keyword evidence="4" id="KW-0547">Nucleotide-binding</keyword>
<dbReference type="Proteomes" id="UP000248724">
    <property type="component" value="Unassembled WGS sequence"/>
</dbReference>
<dbReference type="Gene3D" id="3.40.50.300">
    <property type="entry name" value="P-loop containing nucleotide triphosphate hydrolases"/>
    <property type="match status" value="2"/>
</dbReference>
<keyword evidence="13" id="KW-0540">Nuclease</keyword>
<dbReference type="InterPro" id="IPR011545">
    <property type="entry name" value="DEAD/DEAH_box_helicase_dom"/>
</dbReference>
<gene>
    <name evidence="13" type="ORF">DLM65_13155</name>
</gene>
<sequence>MPPTFDDFVSRATGGQHPYAYQRCLAVDGLPELLRVPTGAGKTLAATLPWLYRRRAHPDPAVRDETPHWLVLVLPMRVLVEQTADSVGEWLHALGLSEGDVGRYVVMGGEPRTSGWRLRPEQDAIFVGTLDMLLSRALNRGYGEGRGRWPLDFGLFNAGVQWVFDEVQLMGPALPTSRQLEGLREKLGTAAPCRSMWMSATVDKAALRTVDRPTIGSVVELAADDAQGALRSRLEATKTVRRLHLDDAHHARSLASLLVDRHRQGTRTIAVLNTVDRARDLYQELRKLDRAEEVVLLHSRFRPPERRAQVEAALADVDTAGPGLIVVSTQVLEAGVDLTSTTLFTEAAVWPSVVQRAGRCNRGGEATDALLLWAPPPKAPPYDEGDVAAAVTQLEELEGQALTPPAMSALAVEARKVVHPVLRRRDLLGLFDTTPDLGGNDLDVGRFLREANDLDVALAWRPVGKEGPGPDDDAPGRDERCPVPVGQARTALRRLAAWRFDHLSGGWQRAADRDVRPGHVLVLRSDEGGYRADVGWDPTSGLPVPPPATVDAAPGDEAEYVGGDPRSYLTRHWVGLFDHLQHAHDEVRQLTGVLRLPGLSYELLEAAATAAVLHDIGKAHPVFQCTLQRSADDPAQQQQAATCGPPWAKSAGHRYPHRRPHFRHELAGALALLGEASVALDGVAEADLVTYLVGAHHGKVRVGFRTLPEDDKTKCPGGGPVALGVCHGEPLPAVDTPRGRLPESRLDLSVMELGDSADGQRSWTARALELRDRLGPFRLAFLEALVICADWRASAGEDQGPA</sequence>
<evidence type="ECO:0000256" key="3">
    <source>
        <dbReference type="ARBA" id="ARBA00022723"/>
    </source>
</evidence>
<dbReference type="PANTHER" id="PTHR47959:SF16">
    <property type="entry name" value="CRISPR-ASSOCIATED NUCLEASE_HELICASE CAS3-RELATED"/>
    <property type="match status" value="1"/>
</dbReference>
<organism evidence="13 14">
    <name type="scientific">Candidatus Aeolococcus gillhamiae</name>
    <dbReference type="NCBI Taxonomy" id="3127015"/>
    <lineage>
        <taxon>Bacteria</taxon>
        <taxon>Bacillati</taxon>
        <taxon>Candidatus Dormiibacterota</taxon>
        <taxon>Candidatus Dormibacteria</taxon>
        <taxon>Candidatus Aeolococcales</taxon>
        <taxon>Candidatus Aeolococcaceae</taxon>
        <taxon>Candidatus Aeolococcus</taxon>
    </lineage>
</organism>
<keyword evidence="7" id="KW-0067">ATP-binding</keyword>
<dbReference type="GO" id="GO:0046872">
    <property type="term" value="F:metal ion binding"/>
    <property type="evidence" value="ECO:0007669"/>
    <property type="project" value="UniProtKB-KW"/>
</dbReference>
<evidence type="ECO:0000256" key="4">
    <source>
        <dbReference type="ARBA" id="ARBA00022741"/>
    </source>
</evidence>
<evidence type="ECO:0000256" key="1">
    <source>
        <dbReference type="ARBA" id="ARBA00006847"/>
    </source>
</evidence>
<dbReference type="GO" id="GO:0003724">
    <property type="term" value="F:RNA helicase activity"/>
    <property type="evidence" value="ECO:0007669"/>
    <property type="project" value="TreeGrafter"/>
</dbReference>
<dbReference type="NCBIfam" id="TIGR01596">
    <property type="entry name" value="cas3_HD"/>
    <property type="match status" value="1"/>
</dbReference>
<evidence type="ECO:0000259" key="12">
    <source>
        <dbReference type="PROSITE" id="PS51643"/>
    </source>
</evidence>
<dbReference type="InterPro" id="IPR014001">
    <property type="entry name" value="Helicase_ATP-bd"/>
</dbReference>
<dbReference type="InterPro" id="IPR054712">
    <property type="entry name" value="Cas3-like_dom"/>
</dbReference>
<dbReference type="AlphaFoldDB" id="A0A2W5Z2L5"/>
<reference evidence="13 14" key="1">
    <citation type="journal article" date="2017" name="Nature">
        <title>Atmospheric trace gases support primary production in Antarctic desert surface soil.</title>
        <authorList>
            <person name="Ji M."/>
            <person name="Greening C."/>
            <person name="Vanwonterghem I."/>
            <person name="Carere C.R."/>
            <person name="Bay S.K."/>
            <person name="Steen J.A."/>
            <person name="Montgomery K."/>
            <person name="Lines T."/>
            <person name="Beardall J."/>
            <person name="van Dorst J."/>
            <person name="Snape I."/>
            <person name="Stott M.B."/>
            <person name="Hugenholtz P."/>
            <person name="Ferrari B.C."/>
        </authorList>
    </citation>
    <scope>NUCLEOTIDE SEQUENCE [LARGE SCALE GENOMIC DNA]</scope>
    <source>
        <strain evidence="13">RRmetagenome_bin12</strain>
    </source>
</reference>
<dbReference type="Pfam" id="PF22590">
    <property type="entry name" value="Cas3-like_C_2"/>
    <property type="match status" value="1"/>
</dbReference>
<dbReference type="Gene3D" id="1.10.3210.30">
    <property type="match status" value="1"/>
</dbReference>
<evidence type="ECO:0000313" key="13">
    <source>
        <dbReference type="EMBL" id="PZR78377.1"/>
    </source>
</evidence>
<dbReference type="GO" id="GO:0004519">
    <property type="term" value="F:endonuclease activity"/>
    <property type="evidence" value="ECO:0007669"/>
    <property type="project" value="UniProtKB-KW"/>
</dbReference>
<dbReference type="GO" id="GO:0005829">
    <property type="term" value="C:cytosol"/>
    <property type="evidence" value="ECO:0007669"/>
    <property type="project" value="TreeGrafter"/>
</dbReference>
<keyword evidence="8" id="KW-0051">Antiviral defense</keyword>
<dbReference type="SMART" id="SM00487">
    <property type="entry name" value="DEXDc"/>
    <property type="match status" value="1"/>
</dbReference>
<dbReference type="SMART" id="SM00490">
    <property type="entry name" value="HELICc"/>
    <property type="match status" value="1"/>
</dbReference>
<accession>A0A2W5Z2L5</accession>
<feature type="region of interest" description="Disordered" evidence="10">
    <location>
        <begin position="630"/>
        <end position="654"/>
    </location>
</feature>
<evidence type="ECO:0000256" key="7">
    <source>
        <dbReference type="ARBA" id="ARBA00022840"/>
    </source>
</evidence>
<keyword evidence="5" id="KW-0378">Hydrolase</keyword>
<keyword evidence="3" id="KW-0479">Metal-binding</keyword>
<dbReference type="InterPro" id="IPR027417">
    <property type="entry name" value="P-loop_NTPase"/>
</dbReference>
<protein>
    <submittedName>
        <fullName evidence="13">CRISPR-associated endonuclease Cas3</fullName>
    </submittedName>
</protein>